<reference evidence="2 3" key="1">
    <citation type="journal article" date="2018" name="Aquat. Microb. Ecol.">
        <title>Gammaproteobacterial methanotrophs dominate.</title>
        <authorList>
            <person name="Rissanen A.J."/>
            <person name="Saarenheimo J."/>
            <person name="Tiirola M."/>
            <person name="Peura S."/>
            <person name="Aalto S.L."/>
            <person name="Karvinen A."/>
            <person name="Nykanen H."/>
        </authorList>
    </citation>
    <scope>NUCLEOTIDE SEQUENCE [LARGE SCALE GENOMIC DNA]</scope>
    <source>
        <strain evidence="2">AMbin10</strain>
    </source>
</reference>
<organism evidence="2 3">
    <name type="scientific">Candidatus Methylumidiphilus alinenensis</name>
    <dbReference type="NCBI Taxonomy" id="2202197"/>
    <lineage>
        <taxon>Bacteria</taxon>
        <taxon>Pseudomonadati</taxon>
        <taxon>Pseudomonadota</taxon>
        <taxon>Gammaproteobacteria</taxon>
        <taxon>Methylococcales</taxon>
        <taxon>Candidatus Methylumidiphilus</taxon>
    </lineage>
</organism>
<dbReference type="InterPro" id="IPR016084">
    <property type="entry name" value="Haem_Oase-like_multi-hlx"/>
</dbReference>
<dbReference type="AlphaFoldDB" id="A0A2W4R6Q5"/>
<sequence length="766" mass="85183">MSTAFLPVEGDEASIRDWFHQVVNARENPVALQESLEWIQQSLAATGKSPLPPFCKGGLGGIHHAPPFAKVGSGGDSPKPDPSNVDLIAYHAPLALLEGAWLQSVALAANEQNETVNKLFACYLTLLGKDESDSPAFAYRGWLNLCQISLPQASAWRFAHDTRLSASALYFSCLQLALGLHSGNLSPEALGFTLAYLKSESPWRLPALPVNKRNAVLAAMTIQAESTLKAFSSDGKKWPRICAGFNLYQINEINYLNGLQTFLHRRTSLAGQVTEIFRRKLRFAQGYHASVKLGNRGLEEWFAEKPFDAVGFLDALASSHYVQGKKGQRLFDRLTGCDGPMFGVFDKEELDLMNGWLDGVAQDDKMDIGESNPIPSDIVELSTVIPSPADNAVDTLLPPNAGRSGGGRSNGSEASDLTRPHPNPPPMGEGTVELNLTVLPGNPPCPPFPRGGRGDFFDRIDNRTLFHLLINRDMEVKTQTAAQRWVRGILARTSPIHRGKAPFRELFFDYSPQTLAQRIVQLHTLEVSKHKPFQAPPKLRREEYIWGIRQFAPAILVDGCWLQHTGEAVSQDCRTQRLLFRIYAEELGGGIIDLNHRKIYRDLLDDLGIHLAPVEAIAFARDSSLLEAAFDLPCYLLAISQYPRTYFPEILGLNLAIELSGLGGDYMRLADELRYWNIEPRIVTLHLSIDNLAGGHAAMACEAIQLYMDEILSLGGVSMQNKIWQRVWSGYLSLNTVTQRFKWSLMLGFCRNFLPQRLFSVFQKLF</sequence>
<gene>
    <name evidence="2" type="ORF">DM484_13915</name>
</gene>
<dbReference type="Pfam" id="PF14518">
    <property type="entry name" value="Haem_oxygenas_2"/>
    <property type="match status" value="1"/>
</dbReference>
<evidence type="ECO:0000313" key="3">
    <source>
        <dbReference type="Proteomes" id="UP000249396"/>
    </source>
</evidence>
<dbReference type="Gene3D" id="1.20.910.10">
    <property type="entry name" value="Heme oxygenase-like"/>
    <property type="match status" value="1"/>
</dbReference>
<feature type="region of interest" description="Disordered" evidence="1">
    <location>
        <begin position="390"/>
        <end position="433"/>
    </location>
</feature>
<accession>A0A2W4R6Q5</accession>
<evidence type="ECO:0000256" key="1">
    <source>
        <dbReference type="SAM" id="MobiDB-lite"/>
    </source>
</evidence>
<evidence type="ECO:0008006" key="4">
    <source>
        <dbReference type="Google" id="ProtNLM"/>
    </source>
</evidence>
<comment type="caution">
    <text evidence="2">The sequence shown here is derived from an EMBL/GenBank/DDBJ whole genome shotgun (WGS) entry which is preliminary data.</text>
</comment>
<protein>
    <recommendedName>
        <fullName evidence="4">Iron-containing redox enzyme family protein</fullName>
    </recommendedName>
</protein>
<name>A0A2W4R6Q5_9GAMM</name>
<proteinExistence type="predicted"/>
<evidence type="ECO:0000313" key="2">
    <source>
        <dbReference type="EMBL" id="PZN77839.1"/>
    </source>
</evidence>
<dbReference type="Proteomes" id="UP000249396">
    <property type="component" value="Unassembled WGS sequence"/>
</dbReference>
<dbReference type="EMBL" id="QJPH01000329">
    <property type="protein sequence ID" value="PZN77839.1"/>
    <property type="molecule type" value="Genomic_DNA"/>
</dbReference>
<dbReference type="SMART" id="SM01236">
    <property type="entry name" value="Haem_oxygenase_2"/>
    <property type="match status" value="1"/>
</dbReference>